<sequence>MEAPTARGTRLPVVQYDRVFSVLERCDAARTIPEFKELLLESLASTFSYRNLTCFAGPTIKEAFADRSPSLRGSCVASWPGYRDRWHEIDVLSSDESCLLLSQEGLSDIDRLRTVPAWGREYIDGHMRQWGYRSSAIMHLQFPRGGHALVGLTDPEPHLIDDGAAAALRLLARHLSAISRRIPVEVPSLPVLSGRLQEVAALVGEGRSNREIAETLFLSLDTVKKYVSRVLAATGCRSRAEYVARVHVPPAR</sequence>
<dbReference type="CDD" id="cd06170">
    <property type="entry name" value="LuxR_C_like"/>
    <property type="match status" value="1"/>
</dbReference>
<name>A0ABP8XKC3_9PSEU</name>
<comment type="caution">
    <text evidence="5">The sequence shown here is derived from an EMBL/GenBank/DDBJ whole genome shotgun (WGS) entry which is preliminary data.</text>
</comment>
<keyword evidence="2" id="KW-0238">DNA-binding</keyword>
<reference evidence="6" key="1">
    <citation type="journal article" date="2019" name="Int. J. Syst. Evol. Microbiol.">
        <title>The Global Catalogue of Microorganisms (GCM) 10K type strain sequencing project: providing services to taxonomists for standard genome sequencing and annotation.</title>
        <authorList>
            <consortium name="The Broad Institute Genomics Platform"/>
            <consortium name="The Broad Institute Genome Sequencing Center for Infectious Disease"/>
            <person name="Wu L."/>
            <person name="Ma J."/>
        </authorList>
    </citation>
    <scope>NUCLEOTIDE SEQUENCE [LARGE SCALE GENOMIC DNA]</scope>
    <source>
        <strain evidence="6">JCM 18055</strain>
    </source>
</reference>
<evidence type="ECO:0000256" key="2">
    <source>
        <dbReference type="ARBA" id="ARBA00023125"/>
    </source>
</evidence>
<dbReference type="SMART" id="SM00421">
    <property type="entry name" value="HTH_LUXR"/>
    <property type="match status" value="1"/>
</dbReference>
<dbReference type="Proteomes" id="UP001500325">
    <property type="component" value="Unassembled WGS sequence"/>
</dbReference>
<dbReference type="InterPro" id="IPR016032">
    <property type="entry name" value="Sig_transdc_resp-reg_C-effctor"/>
</dbReference>
<evidence type="ECO:0000313" key="6">
    <source>
        <dbReference type="Proteomes" id="UP001500325"/>
    </source>
</evidence>
<dbReference type="PROSITE" id="PS50043">
    <property type="entry name" value="HTH_LUXR_2"/>
    <property type="match status" value="1"/>
</dbReference>
<organism evidence="5 6">
    <name type="scientific">Pseudonocardia yuanmonensis</name>
    <dbReference type="NCBI Taxonomy" id="1095914"/>
    <lineage>
        <taxon>Bacteria</taxon>
        <taxon>Bacillati</taxon>
        <taxon>Actinomycetota</taxon>
        <taxon>Actinomycetes</taxon>
        <taxon>Pseudonocardiales</taxon>
        <taxon>Pseudonocardiaceae</taxon>
        <taxon>Pseudonocardia</taxon>
    </lineage>
</organism>
<evidence type="ECO:0000256" key="3">
    <source>
        <dbReference type="ARBA" id="ARBA00023163"/>
    </source>
</evidence>
<dbReference type="PANTHER" id="PTHR44688">
    <property type="entry name" value="DNA-BINDING TRANSCRIPTIONAL ACTIVATOR DEVR_DOSR"/>
    <property type="match status" value="1"/>
</dbReference>
<protein>
    <recommendedName>
        <fullName evidence="4">HTH luxR-type domain-containing protein</fullName>
    </recommendedName>
</protein>
<evidence type="ECO:0000259" key="4">
    <source>
        <dbReference type="PROSITE" id="PS50043"/>
    </source>
</evidence>
<keyword evidence="3" id="KW-0804">Transcription</keyword>
<dbReference type="PRINTS" id="PR00038">
    <property type="entry name" value="HTHLUXR"/>
</dbReference>
<keyword evidence="6" id="KW-1185">Reference proteome</keyword>
<feature type="domain" description="HTH luxR-type" evidence="4">
    <location>
        <begin position="185"/>
        <end position="250"/>
    </location>
</feature>
<gene>
    <name evidence="5" type="ORF">GCM10023215_56460</name>
</gene>
<dbReference type="Gene3D" id="1.10.10.10">
    <property type="entry name" value="Winged helix-like DNA-binding domain superfamily/Winged helix DNA-binding domain"/>
    <property type="match status" value="1"/>
</dbReference>
<dbReference type="InterPro" id="IPR036388">
    <property type="entry name" value="WH-like_DNA-bd_sf"/>
</dbReference>
<dbReference type="InterPro" id="IPR000792">
    <property type="entry name" value="Tscrpt_reg_LuxR_C"/>
</dbReference>
<dbReference type="SUPFAM" id="SSF46894">
    <property type="entry name" value="C-terminal effector domain of the bipartite response regulators"/>
    <property type="match status" value="1"/>
</dbReference>
<dbReference type="EMBL" id="BAABIC010000025">
    <property type="protein sequence ID" value="GAA4708009.1"/>
    <property type="molecule type" value="Genomic_DNA"/>
</dbReference>
<proteinExistence type="predicted"/>
<keyword evidence="1" id="KW-0805">Transcription regulation</keyword>
<evidence type="ECO:0000313" key="5">
    <source>
        <dbReference type="EMBL" id="GAA4708009.1"/>
    </source>
</evidence>
<accession>A0ABP8XKC3</accession>
<dbReference type="PANTHER" id="PTHR44688:SF16">
    <property type="entry name" value="DNA-BINDING TRANSCRIPTIONAL ACTIVATOR DEVR_DOSR"/>
    <property type="match status" value="1"/>
</dbReference>
<dbReference type="Pfam" id="PF00196">
    <property type="entry name" value="GerE"/>
    <property type="match status" value="1"/>
</dbReference>
<evidence type="ECO:0000256" key="1">
    <source>
        <dbReference type="ARBA" id="ARBA00023015"/>
    </source>
</evidence>